<name>A0A7X0VGK4_9BACL</name>
<feature type="transmembrane region" description="Helical" evidence="8">
    <location>
        <begin position="302"/>
        <end position="320"/>
    </location>
</feature>
<evidence type="ECO:0000256" key="7">
    <source>
        <dbReference type="ARBA" id="ARBA00023136"/>
    </source>
</evidence>
<dbReference type="Pfam" id="PF03845">
    <property type="entry name" value="Spore_permease"/>
    <property type="match status" value="1"/>
</dbReference>
<feature type="transmembrane region" description="Helical" evidence="8">
    <location>
        <begin position="332"/>
        <end position="354"/>
    </location>
</feature>
<comment type="subcellular location">
    <subcellularLocation>
        <location evidence="1">Membrane</location>
        <topology evidence="1">Multi-pass membrane protein</topology>
    </subcellularLocation>
</comment>
<dbReference type="Gene3D" id="1.20.1740.10">
    <property type="entry name" value="Amino acid/polyamine transporter I"/>
    <property type="match status" value="1"/>
</dbReference>
<reference evidence="9 10" key="1">
    <citation type="submission" date="2020-08" db="EMBL/GenBank/DDBJ databases">
        <title>Cohnella phylogeny.</title>
        <authorList>
            <person name="Dunlap C."/>
        </authorList>
    </citation>
    <scope>NUCLEOTIDE SEQUENCE [LARGE SCALE GENOMIC DNA]</scope>
    <source>
        <strain evidence="9 10">DSM 28246</strain>
    </source>
</reference>
<evidence type="ECO:0000256" key="1">
    <source>
        <dbReference type="ARBA" id="ARBA00004141"/>
    </source>
</evidence>
<feature type="transmembrane region" description="Helical" evidence="8">
    <location>
        <begin position="7"/>
        <end position="26"/>
    </location>
</feature>
<dbReference type="EMBL" id="JACJVP010000032">
    <property type="protein sequence ID" value="MBB6672941.1"/>
    <property type="molecule type" value="Genomic_DNA"/>
</dbReference>
<evidence type="ECO:0000313" key="9">
    <source>
        <dbReference type="EMBL" id="MBB6672941.1"/>
    </source>
</evidence>
<feature type="transmembrane region" description="Helical" evidence="8">
    <location>
        <begin position="265"/>
        <end position="290"/>
    </location>
</feature>
<protein>
    <submittedName>
        <fullName evidence="9">Endospore germination permease</fullName>
    </submittedName>
</protein>
<dbReference type="GO" id="GO:0009847">
    <property type="term" value="P:spore germination"/>
    <property type="evidence" value="ECO:0007669"/>
    <property type="project" value="InterPro"/>
</dbReference>
<evidence type="ECO:0000256" key="8">
    <source>
        <dbReference type="SAM" id="Phobius"/>
    </source>
</evidence>
<feature type="transmembrane region" description="Helical" evidence="8">
    <location>
        <begin position="114"/>
        <end position="132"/>
    </location>
</feature>
<feature type="transmembrane region" description="Helical" evidence="8">
    <location>
        <begin position="184"/>
        <end position="205"/>
    </location>
</feature>
<keyword evidence="6 8" id="KW-1133">Transmembrane helix</keyword>
<evidence type="ECO:0000256" key="4">
    <source>
        <dbReference type="ARBA" id="ARBA00022544"/>
    </source>
</evidence>
<comment type="caution">
    <text evidence="9">The sequence shown here is derived from an EMBL/GenBank/DDBJ whole genome shotgun (WGS) entry which is preliminary data.</text>
</comment>
<evidence type="ECO:0000256" key="6">
    <source>
        <dbReference type="ARBA" id="ARBA00022989"/>
    </source>
</evidence>
<dbReference type="InterPro" id="IPR004761">
    <property type="entry name" value="Spore_GerAB"/>
</dbReference>
<comment type="similarity">
    <text evidence="2">Belongs to the amino acid-polyamine-organocation (APC) superfamily. Spore germination protein (SGP) (TC 2.A.3.9) family.</text>
</comment>
<evidence type="ECO:0000256" key="5">
    <source>
        <dbReference type="ARBA" id="ARBA00022692"/>
    </source>
</evidence>
<feature type="transmembrane region" description="Helical" evidence="8">
    <location>
        <begin position="217"/>
        <end position="241"/>
    </location>
</feature>
<feature type="transmembrane region" description="Helical" evidence="8">
    <location>
        <begin position="38"/>
        <end position="59"/>
    </location>
</feature>
<dbReference type="GO" id="GO:0016020">
    <property type="term" value="C:membrane"/>
    <property type="evidence" value="ECO:0007669"/>
    <property type="project" value="UniProtKB-SubCell"/>
</dbReference>
<evidence type="ECO:0000256" key="2">
    <source>
        <dbReference type="ARBA" id="ARBA00007998"/>
    </source>
</evidence>
<dbReference type="AlphaFoldDB" id="A0A7X0VGK4"/>
<evidence type="ECO:0000313" key="10">
    <source>
        <dbReference type="Proteomes" id="UP000547209"/>
    </source>
</evidence>
<gene>
    <name evidence="9" type="ORF">H7C19_19870</name>
</gene>
<feature type="transmembrane region" description="Helical" evidence="8">
    <location>
        <begin position="144"/>
        <end position="164"/>
    </location>
</feature>
<dbReference type="RefSeq" id="WP_185670795.1">
    <property type="nucleotide sequence ID" value="NZ_JACJVP010000032.1"/>
</dbReference>
<organism evidence="9 10">
    <name type="scientific">Cohnella nanjingensis</name>
    <dbReference type="NCBI Taxonomy" id="1387779"/>
    <lineage>
        <taxon>Bacteria</taxon>
        <taxon>Bacillati</taxon>
        <taxon>Bacillota</taxon>
        <taxon>Bacilli</taxon>
        <taxon>Bacillales</taxon>
        <taxon>Paenibacillaceae</taxon>
        <taxon>Cohnella</taxon>
    </lineage>
</organism>
<keyword evidence="5 8" id="KW-0812">Transmembrane</keyword>
<dbReference type="PANTHER" id="PTHR34975:SF2">
    <property type="entry name" value="SPORE GERMINATION PROTEIN A2"/>
    <property type="match status" value="1"/>
</dbReference>
<accession>A0A7X0VGK4</accession>
<dbReference type="NCBIfam" id="TIGR00912">
    <property type="entry name" value="2A0309"/>
    <property type="match status" value="1"/>
</dbReference>
<keyword evidence="7 8" id="KW-0472">Membrane</keyword>
<dbReference type="Proteomes" id="UP000547209">
    <property type="component" value="Unassembled WGS sequence"/>
</dbReference>
<proteinExistence type="inferred from homology"/>
<feature type="transmembrane region" description="Helical" evidence="8">
    <location>
        <begin position="79"/>
        <end position="102"/>
    </location>
</feature>
<dbReference type="PANTHER" id="PTHR34975">
    <property type="entry name" value="SPORE GERMINATION PROTEIN A2"/>
    <property type="match status" value="1"/>
</dbReference>
<sequence>MKRKISDLQFFFIIFVSVASLTYFSIPTQLVPKARQDLWLSMAIGAAVDIYVAYILHWLGRKYPGQSLIQYSRTVLGPIGTLFGFIFVLFFLIVIVSAMWLFCKFLSTTLMPDTPGIIFSATMTLATGWAAYHGLESIARLAQFISVLILSASVLLILFSIRELNLHYLLPPFENGVGPAIKGAVYPASWFGICIVIGMLMPHLANPKRTFKMKASAVLLGAFVMTVTFLCSMAVIGPYMASRIDYPIYMFSRIIHLAFFERFDILLMLIYISGTFITFSTLYYGAAVGAAQLFGTRTHRNWVKAFAIFFVASPLLPFSNNASYAFLFFDKWFPLFGLLIEGGITTLIFVAALAKDRIERRR</sequence>
<evidence type="ECO:0000256" key="3">
    <source>
        <dbReference type="ARBA" id="ARBA00022448"/>
    </source>
</evidence>
<keyword evidence="3" id="KW-0813">Transport</keyword>
<keyword evidence="10" id="KW-1185">Reference proteome</keyword>
<keyword evidence="4" id="KW-0309">Germination</keyword>